<protein>
    <submittedName>
        <fullName evidence="2">Uncharacterized protein</fullName>
    </submittedName>
</protein>
<organism evidence="2 3">
    <name type="scientific">Trichonephila inaurata madagascariensis</name>
    <dbReference type="NCBI Taxonomy" id="2747483"/>
    <lineage>
        <taxon>Eukaryota</taxon>
        <taxon>Metazoa</taxon>
        <taxon>Ecdysozoa</taxon>
        <taxon>Arthropoda</taxon>
        <taxon>Chelicerata</taxon>
        <taxon>Arachnida</taxon>
        <taxon>Araneae</taxon>
        <taxon>Araneomorphae</taxon>
        <taxon>Entelegynae</taxon>
        <taxon>Araneoidea</taxon>
        <taxon>Nephilidae</taxon>
        <taxon>Trichonephila</taxon>
        <taxon>Trichonephila inaurata</taxon>
    </lineage>
</organism>
<feature type="compositionally biased region" description="Basic and acidic residues" evidence="1">
    <location>
        <begin position="84"/>
        <end position="98"/>
    </location>
</feature>
<evidence type="ECO:0000256" key="1">
    <source>
        <dbReference type="SAM" id="MobiDB-lite"/>
    </source>
</evidence>
<proteinExistence type="predicted"/>
<feature type="region of interest" description="Disordered" evidence="1">
    <location>
        <begin position="70"/>
        <end position="98"/>
    </location>
</feature>
<sequence length="98" mass="10835">MYFDPSLKHIMCFNIKKERMPIPPLVHYTLSLFARSGVQLQQTDGGGGDVLGVGLRLRQHHALRSQHVLEEHLPGHHPAAGGPHPEEETGDRAEGEAE</sequence>
<dbReference type="EMBL" id="BMAV01018821">
    <property type="protein sequence ID" value="GFY71438.1"/>
    <property type="molecule type" value="Genomic_DNA"/>
</dbReference>
<accession>A0A8X6YFN7</accession>
<gene>
    <name evidence="2" type="ORF">TNIN_403181</name>
</gene>
<reference evidence="2" key="1">
    <citation type="submission" date="2020-08" db="EMBL/GenBank/DDBJ databases">
        <title>Multicomponent nature underlies the extraordinary mechanical properties of spider dragline silk.</title>
        <authorList>
            <person name="Kono N."/>
            <person name="Nakamura H."/>
            <person name="Mori M."/>
            <person name="Yoshida Y."/>
            <person name="Ohtoshi R."/>
            <person name="Malay A.D."/>
            <person name="Moran D.A.P."/>
            <person name="Tomita M."/>
            <person name="Numata K."/>
            <person name="Arakawa K."/>
        </authorList>
    </citation>
    <scope>NUCLEOTIDE SEQUENCE</scope>
</reference>
<keyword evidence="3" id="KW-1185">Reference proteome</keyword>
<name>A0A8X6YFN7_9ARAC</name>
<dbReference type="Proteomes" id="UP000886998">
    <property type="component" value="Unassembled WGS sequence"/>
</dbReference>
<evidence type="ECO:0000313" key="2">
    <source>
        <dbReference type="EMBL" id="GFY71438.1"/>
    </source>
</evidence>
<comment type="caution">
    <text evidence="2">The sequence shown here is derived from an EMBL/GenBank/DDBJ whole genome shotgun (WGS) entry which is preliminary data.</text>
</comment>
<evidence type="ECO:0000313" key="3">
    <source>
        <dbReference type="Proteomes" id="UP000886998"/>
    </source>
</evidence>
<dbReference type="AlphaFoldDB" id="A0A8X6YFN7"/>